<evidence type="ECO:0000313" key="3">
    <source>
        <dbReference type="Proteomes" id="UP000318878"/>
    </source>
</evidence>
<dbReference type="SUPFAM" id="SSF69318">
    <property type="entry name" value="Integrin alpha N-terminal domain"/>
    <property type="match status" value="1"/>
</dbReference>
<accession>A0A5C5VMC0</accession>
<dbReference type="InterPro" id="IPR013517">
    <property type="entry name" value="FG-GAP"/>
</dbReference>
<dbReference type="Pfam" id="PF01839">
    <property type="entry name" value="FG-GAP"/>
    <property type="match status" value="1"/>
</dbReference>
<evidence type="ECO:0000256" key="1">
    <source>
        <dbReference type="ARBA" id="ARBA00022729"/>
    </source>
</evidence>
<dbReference type="OrthoDB" id="247570at2"/>
<dbReference type="AlphaFoldDB" id="A0A5C5VMC0"/>
<keyword evidence="3" id="KW-1185">Reference proteome</keyword>
<keyword evidence="1" id="KW-0732">Signal</keyword>
<gene>
    <name evidence="2" type="ORF">Enr8_13690</name>
</gene>
<comment type="caution">
    <text evidence="2">The sequence shown here is derived from an EMBL/GenBank/DDBJ whole genome shotgun (WGS) entry which is preliminary data.</text>
</comment>
<proteinExistence type="predicted"/>
<dbReference type="EMBL" id="SJPF01000001">
    <property type="protein sequence ID" value="TWT39668.1"/>
    <property type="molecule type" value="Genomic_DNA"/>
</dbReference>
<protein>
    <submittedName>
        <fullName evidence="2">FG-GAP repeat protein</fullName>
    </submittedName>
</protein>
<dbReference type="InterPro" id="IPR028994">
    <property type="entry name" value="Integrin_alpha_N"/>
</dbReference>
<evidence type="ECO:0000313" key="2">
    <source>
        <dbReference type="EMBL" id="TWT39668.1"/>
    </source>
</evidence>
<name>A0A5C5VMC0_9BACT</name>
<sequence>MDNDNDEELVIGIRDDAGDNTRRGLRIYDPVDAANGDWQRTVVDPGGVAIEDLAVGDLDGDGRNDVIAVGRQTHNVRIYWNKTQPDQ</sequence>
<organism evidence="2 3">
    <name type="scientific">Blastopirellula retiformator</name>
    <dbReference type="NCBI Taxonomy" id="2527970"/>
    <lineage>
        <taxon>Bacteria</taxon>
        <taxon>Pseudomonadati</taxon>
        <taxon>Planctomycetota</taxon>
        <taxon>Planctomycetia</taxon>
        <taxon>Pirellulales</taxon>
        <taxon>Pirellulaceae</taxon>
        <taxon>Blastopirellula</taxon>
    </lineage>
</organism>
<reference evidence="2 3" key="1">
    <citation type="submission" date="2019-02" db="EMBL/GenBank/DDBJ databases">
        <title>Deep-cultivation of Planctomycetes and their phenomic and genomic characterization uncovers novel biology.</title>
        <authorList>
            <person name="Wiegand S."/>
            <person name="Jogler M."/>
            <person name="Boedeker C."/>
            <person name="Pinto D."/>
            <person name="Vollmers J."/>
            <person name="Rivas-Marin E."/>
            <person name="Kohn T."/>
            <person name="Peeters S.H."/>
            <person name="Heuer A."/>
            <person name="Rast P."/>
            <person name="Oberbeckmann S."/>
            <person name="Bunk B."/>
            <person name="Jeske O."/>
            <person name="Meyerdierks A."/>
            <person name="Storesund J.E."/>
            <person name="Kallscheuer N."/>
            <person name="Luecker S."/>
            <person name="Lage O.M."/>
            <person name="Pohl T."/>
            <person name="Merkel B.J."/>
            <person name="Hornburger P."/>
            <person name="Mueller R.-W."/>
            <person name="Bruemmer F."/>
            <person name="Labrenz M."/>
            <person name="Spormann A.M."/>
            <person name="Op Den Camp H."/>
            <person name="Overmann J."/>
            <person name="Amann R."/>
            <person name="Jetten M.S.M."/>
            <person name="Mascher T."/>
            <person name="Medema M.H."/>
            <person name="Devos D.P."/>
            <person name="Kaster A.-K."/>
            <person name="Ovreas L."/>
            <person name="Rohde M."/>
            <person name="Galperin M.Y."/>
            <person name="Jogler C."/>
        </authorList>
    </citation>
    <scope>NUCLEOTIDE SEQUENCE [LARGE SCALE GENOMIC DNA]</scope>
    <source>
        <strain evidence="2 3">Enr8</strain>
    </source>
</reference>
<dbReference type="Proteomes" id="UP000318878">
    <property type="component" value="Unassembled WGS sequence"/>
</dbReference>
<dbReference type="RefSeq" id="WP_146429819.1">
    <property type="nucleotide sequence ID" value="NZ_SJPF01000001.1"/>
</dbReference>